<name>A0A8S1PE05_PARPR</name>
<accession>A0A8S1PE05</accession>
<organism evidence="1 2">
    <name type="scientific">Paramecium primaurelia</name>
    <dbReference type="NCBI Taxonomy" id="5886"/>
    <lineage>
        <taxon>Eukaryota</taxon>
        <taxon>Sar</taxon>
        <taxon>Alveolata</taxon>
        <taxon>Ciliophora</taxon>
        <taxon>Intramacronucleata</taxon>
        <taxon>Oligohymenophorea</taxon>
        <taxon>Peniculida</taxon>
        <taxon>Parameciidae</taxon>
        <taxon>Paramecium</taxon>
    </lineage>
</organism>
<dbReference type="Proteomes" id="UP000688137">
    <property type="component" value="Unassembled WGS sequence"/>
</dbReference>
<dbReference type="EMBL" id="CAJJDM010000119">
    <property type="protein sequence ID" value="CAD8101562.1"/>
    <property type="molecule type" value="Genomic_DNA"/>
</dbReference>
<protein>
    <submittedName>
        <fullName evidence="1">Uncharacterized protein</fullName>
    </submittedName>
</protein>
<comment type="caution">
    <text evidence="1">The sequence shown here is derived from an EMBL/GenBank/DDBJ whole genome shotgun (WGS) entry which is preliminary data.</text>
</comment>
<sequence length="81" mass="9327">MNQFPEDQPTEPGLLQNIQNGSLITALVAGTRPVAGSLQQLHKPTLKMLHSELHLLEHKNQQYWNRSHCTVSHWSRYSIRN</sequence>
<keyword evidence="2" id="KW-1185">Reference proteome</keyword>
<evidence type="ECO:0000313" key="1">
    <source>
        <dbReference type="EMBL" id="CAD8101562.1"/>
    </source>
</evidence>
<evidence type="ECO:0000313" key="2">
    <source>
        <dbReference type="Proteomes" id="UP000688137"/>
    </source>
</evidence>
<proteinExistence type="predicted"/>
<gene>
    <name evidence="1" type="ORF">PPRIM_AZ9-3.1.T1160019</name>
</gene>
<reference evidence="1" key="1">
    <citation type="submission" date="2021-01" db="EMBL/GenBank/DDBJ databases">
        <authorList>
            <consortium name="Genoscope - CEA"/>
            <person name="William W."/>
        </authorList>
    </citation>
    <scope>NUCLEOTIDE SEQUENCE</scope>
</reference>
<dbReference type="AlphaFoldDB" id="A0A8S1PE05"/>